<organism evidence="2">
    <name type="scientific">Fervidobacterium thailandense</name>
    <dbReference type="NCBI Taxonomy" id="1008305"/>
    <lineage>
        <taxon>Bacteria</taxon>
        <taxon>Thermotogati</taxon>
        <taxon>Thermotogota</taxon>
        <taxon>Thermotogae</taxon>
        <taxon>Thermotogales</taxon>
        <taxon>Fervidobacteriaceae</taxon>
        <taxon>Fervidobacterium</taxon>
    </lineage>
</organism>
<feature type="transmembrane region" description="Helical" evidence="1">
    <location>
        <begin position="27"/>
        <end position="45"/>
    </location>
</feature>
<name>A0A7C4W8C6_9BACT</name>
<dbReference type="EMBL" id="DSZY01000005">
    <property type="protein sequence ID" value="HGU39631.1"/>
    <property type="molecule type" value="Genomic_DNA"/>
</dbReference>
<evidence type="ECO:0000256" key="1">
    <source>
        <dbReference type="SAM" id="Phobius"/>
    </source>
</evidence>
<protein>
    <submittedName>
        <fullName evidence="2">Lysine exporter LysO family protein</fullName>
    </submittedName>
</protein>
<dbReference type="Pfam" id="PF03956">
    <property type="entry name" value="Lys_export"/>
    <property type="match status" value="1"/>
</dbReference>
<evidence type="ECO:0000313" key="2">
    <source>
        <dbReference type="EMBL" id="HGU39631.1"/>
    </source>
</evidence>
<accession>A0A7C4W8C6</accession>
<sequence length="192" mass="20856">MQALVLLSAVILGLIIGRIFHFTLPDWSTEFILYALVFFVGLDLSKEKIGRKFVRRITIAVLSTVLGTLSLSFVSSFFLPLKKLEVLAAASGFGWYSLSAILITSSYSAYLGSISFFSNVLRELIGIVLIPFGIKISKLGTISVAGATSMDTLLGLVASYSDRETVLISFGHGFIVSMLVPVMVNFFLGLLK</sequence>
<gene>
    <name evidence="2" type="ORF">ENT77_00290</name>
</gene>
<dbReference type="InterPro" id="IPR005642">
    <property type="entry name" value="LysO"/>
</dbReference>
<dbReference type="PANTHER" id="PTHR35804:SF1">
    <property type="entry name" value="LYSINE EXPORTER LYSO"/>
    <property type="match status" value="1"/>
</dbReference>
<keyword evidence="1" id="KW-1133">Transmembrane helix</keyword>
<dbReference type="GO" id="GO:0015661">
    <property type="term" value="F:L-lysine efflux transmembrane transporter activity"/>
    <property type="evidence" value="ECO:0007669"/>
    <property type="project" value="InterPro"/>
</dbReference>
<feature type="transmembrane region" description="Helical" evidence="1">
    <location>
        <begin position="124"/>
        <end position="146"/>
    </location>
</feature>
<dbReference type="PANTHER" id="PTHR35804">
    <property type="entry name" value="LYSINE EXPORTER LYSO"/>
    <property type="match status" value="1"/>
</dbReference>
<dbReference type="GO" id="GO:0005886">
    <property type="term" value="C:plasma membrane"/>
    <property type="evidence" value="ECO:0007669"/>
    <property type="project" value="TreeGrafter"/>
</dbReference>
<keyword evidence="1" id="KW-0472">Membrane</keyword>
<feature type="transmembrane region" description="Helical" evidence="1">
    <location>
        <begin position="57"/>
        <end position="81"/>
    </location>
</feature>
<feature type="transmembrane region" description="Helical" evidence="1">
    <location>
        <begin position="166"/>
        <end position="191"/>
    </location>
</feature>
<feature type="transmembrane region" description="Helical" evidence="1">
    <location>
        <begin position="93"/>
        <end position="112"/>
    </location>
</feature>
<comment type="caution">
    <text evidence="2">The sequence shown here is derived from an EMBL/GenBank/DDBJ whole genome shotgun (WGS) entry which is preliminary data.</text>
</comment>
<proteinExistence type="predicted"/>
<reference evidence="2" key="1">
    <citation type="journal article" date="2020" name="mSystems">
        <title>Genome- and Community-Level Interaction Insights into Carbon Utilization and Element Cycling Functions of Hydrothermarchaeota in Hydrothermal Sediment.</title>
        <authorList>
            <person name="Zhou Z."/>
            <person name="Liu Y."/>
            <person name="Xu W."/>
            <person name="Pan J."/>
            <person name="Luo Z.H."/>
            <person name="Li M."/>
        </authorList>
    </citation>
    <scope>NUCLEOTIDE SEQUENCE [LARGE SCALE GENOMIC DNA]</scope>
    <source>
        <strain evidence="2">SpSt-609</strain>
    </source>
</reference>
<keyword evidence="1" id="KW-0812">Transmembrane</keyword>
<dbReference type="AlphaFoldDB" id="A0A7C4W8C6"/>